<proteinExistence type="predicted"/>
<comment type="caution">
    <text evidence="1">The sequence shown here is derived from an EMBL/GenBank/DDBJ whole genome shotgun (WGS) entry which is preliminary data.</text>
</comment>
<dbReference type="EMBL" id="VUJX02000005">
    <property type="protein sequence ID" value="KAL0936831.1"/>
    <property type="molecule type" value="Genomic_DNA"/>
</dbReference>
<gene>
    <name evidence="1" type="ORF">CTRU02_209047</name>
</gene>
<reference evidence="1 2" key="1">
    <citation type="journal article" date="2020" name="Phytopathology">
        <title>Genome Sequence Resources of Colletotrichum truncatum, C. plurivorum, C. musicola, and C. sojae: Four Species Pathogenic to Soybean (Glycine max).</title>
        <authorList>
            <person name="Rogerio F."/>
            <person name="Boufleur T.R."/>
            <person name="Ciampi-Guillardi M."/>
            <person name="Sukno S.A."/>
            <person name="Thon M.R."/>
            <person name="Massola Junior N.S."/>
            <person name="Baroncelli R."/>
        </authorList>
    </citation>
    <scope>NUCLEOTIDE SEQUENCE [LARGE SCALE GENOMIC DNA]</scope>
    <source>
        <strain evidence="1 2">CMES1059</strain>
    </source>
</reference>
<sequence>MPLFPTVTSVHTERITPPPDCRILPKSTFDYRSSCSNIYAWNWNGCPSGYTSAHSFVSSRDWNYVYKTLWLTGTDGSVTIASRATPWTTAYVNLFCCPDVLEYSQMYGGGDCEARLSTERVLVYSPTLPNKPPTTTTLTPSQQNMAYAVTASFARVSSGSLAFNARDDSGDALTVWCRASSCRDVPSGLTTEAAAAATATEAPFVLRPPTEMGKLGLMGIVAVAMLLAPLLFGALLLAPWIRSYRQRRRAQQVQSQ</sequence>
<evidence type="ECO:0000313" key="2">
    <source>
        <dbReference type="Proteomes" id="UP000805649"/>
    </source>
</evidence>
<accession>A0ACC3YZD8</accession>
<dbReference type="Proteomes" id="UP000805649">
    <property type="component" value="Unassembled WGS sequence"/>
</dbReference>
<name>A0ACC3YZD8_COLTU</name>
<organism evidence="1 2">
    <name type="scientific">Colletotrichum truncatum</name>
    <name type="common">Anthracnose fungus</name>
    <name type="synonym">Colletotrichum capsici</name>
    <dbReference type="NCBI Taxonomy" id="5467"/>
    <lineage>
        <taxon>Eukaryota</taxon>
        <taxon>Fungi</taxon>
        <taxon>Dikarya</taxon>
        <taxon>Ascomycota</taxon>
        <taxon>Pezizomycotina</taxon>
        <taxon>Sordariomycetes</taxon>
        <taxon>Hypocreomycetidae</taxon>
        <taxon>Glomerellales</taxon>
        <taxon>Glomerellaceae</taxon>
        <taxon>Colletotrichum</taxon>
        <taxon>Colletotrichum truncatum species complex</taxon>
    </lineage>
</organism>
<keyword evidence="2" id="KW-1185">Reference proteome</keyword>
<evidence type="ECO:0000313" key="1">
    <source>
        <dbReference type="EMBL" id="KAL0936831.1"/>
    </source>
</evidence>
<protein>
    <submittedName>
        <fullName evidence="1">Uncharacterized protein</fullName>
    </submittedName>
</protein>